<feature type="compositionally biased region" description="Low complexity" evidence="1">
    <location>
        <begin position="54"/>
        <end position="64"/>
    </location>
</feature>
<dbReference type="Proteomes" id="UP000076722">
    <property type="component" value="Unassembled WGS sequence"/>
</dbReference>
<protein>
    <submittedName>
        <fullName evidence="2">Uncharacterized protein</fullName>
    </submittedName>
</protein>
<feature type="region of interest" description="Disordered" evidence="1">
    <location>
        <begin position="30"/>
        <end position="116"/>
    </location>
</feature>
<sequence length="145" mass="15557">MGEFFHEEVIVELLKAYPIASTASRPLIPSHFNPSRTQNAFTPAFSSPLAAAQSSGSEGLPSSSRPAVPQRTPSFPASRPLRPFPSIAASIQTRTTSKSGSTLMTSPGRPKSGCARPVKLIEPSKHFNGGFFVLNLTQAEFSRQQ</sequence>
<feature type="compositionally biased region" description="Polar residues" evidence="1">
    <location>
        <begin position="32"/>
        <end position="45"/>
    </location>
</feature>
<gene>
    <name evidence="2" type="ORF">SISNIDRAFT_75722</name>
</gene>
<organism evidence="2 3">
    <name type="scientific">Sistotremastrum niveocremeum HHB9708</name>
    <dbReference type="NCBI Taxonomy" id="1314777"/>
    <lineage>
        <taxon>Eukaryota</taxon>
        <taxon>Fungi</taxon>
        <taxon>Dikarya</taxon>
        <taxon>Basidiomycota</taxon>
        <taxon>Agaricomycotina</taxon>
        <taxon>Agaricomycetes</taxon>
        <taxon>Sistotremastrales</taxon>
        <taxon>Sistotremastraceae</taxon>
        <taxon>Sertulicium</taxon>
        <taxon>Sertulicium niveocremeum</taxon>
    </lineage>
</organism>
<dbReference type="AlphaFoldDB" id="A0A164UJ06"/>
<feature type="compositionally biased region" description="Polar residues" evidence="1">
    <location>
        <begin position="89"/>
        <end position="105"/>
    </location>
</feature>
<dbReference type="STRING" id="1314777.A0A164UJ06"/>
<evidence type="ECO:0000256" key="1">
    <source>
        <dbReference type="SAM" id="MobiDB-lite"/>
    </source>
</evidence>
<proteinExistence type="predicted"/>
<dbReference type="OrthoDB" id="3255301at2759"/>
<accession>A0A164UJ06</accession>
<name>A0A164UJ06_9AGAM</name>
<evidence type="ECO:0000313" key="2">
    <source>
        <dbReference type="EMBL" id="KZS93275.1"/>
    </source>
</evidence>
<evidence type="ECO:0000313" key="3">
    <source>
        <dbReference type="Proteomes" id="UP000076722"/>
    </source>
</evidence>
<reference evidence="2 3" key="1">
    <citation type="journal article" date="2016" name="Mol. Biol. Evol.">
        <title>Comparative Genomics of Early-Diverging Mushroom-Forming Fungi Provides Insights into the Origins of Lignocellulose Decay Capabilities.</title>
        <authorList>
            <person name="Nagy L.G."/>
            <person name="Riley R."/>
            <person name="Tritt A."/>
            <person name="Adam C."/>
            <person name="Daum C."/>
            <person name="Floudas D."/>
            <person name="Sun H."/>
            <person name="Yadav J.S."/>
            <person name="Pangilinan J."/>
            <person name="Larsson K.H."/>
            <person name="Matsuura K."/>
            <person name="Barry K."/>
            <person name="Labutti K."/>
            <person name="Kuo R."/>
            <person name="Ohm R.A."/>
            <person name="Bhattacharya S.S."/>
            <person name="Shirouzu T."/>
            <person name="Yoshinaga Y."/>
            <person name="Martin F.M."/>
            <person name="Grigoriev I.V."/>
            <person name="Hibbett D.S."/>
        </authorList>
    </citation>
    <scope>NUCLEOTIDE SEQUENCE [LARGE SCALE GENOMIC DNA]</scope>
    <source>
        <strain evidence="2 3">HHB9708</strain>
    </source>
</reference>
<keyword evidence="3" id="KW-1185">Reference proteome</keyword>
<dbReference type="EMBL" id="KV419407">
    <property type="protein sequence ID" value="KZS93275.1"/>
    <property type="molecule type" value="Genomic_DNA"/>
</dbReference>